<evidence type="ECO:0000256" key="1">
    <source>
        <dbReference type="PIRSR" id="PIRSR605493-1"/>
    </source>
</evidence>
<dbReference type="AlphaFoldDB" id="A0AAE3VLK9"/>
<dbReference type="Proteomes" id="UP001229244">
    <property type="component" value="Unassembled WGS sequence"/>
</dbReference>
<protein>
    <submittedName>
        <fullName evidence="2">Regulator of RNase E activity RraA</fullName>
    </submittedName>
</protein>
<evidence type="ECO:0000313" key="2">
    <source>
        <dbReference type="EMBL" id="MDQ0314311.1"/>
    </source>
</evidence>
<keyword evidence="1" id="KW-0460">Magnesium</keyword>
<dbReference type="Pfam" id="PF03737">
    <property type="entry name" value="RraA-like"/>
    <property type="match status" value="1"/>
</dbReference>
<dbReference type="PANTHER" id="PTHR33254:SF16">
    <property type="entry name" value="BLR3842 PROTEIN"/>
    <property type="match status" value="1"/>
</dbReference>
<feature type="binding site" evidence="1">
    <location>
        <begin position="111"/>
        <end position="114"/>
    </location>
    <ligand>
        <name>substrate</name>
    </ligand>
</feature>
<feature type="binding site" evidence="1">
    <location>
        <position position="133"/>
    </location>
    <ligand>
        <name>substrate</name>
    </ligand>
</feature>
<dbReference type="RefSeq" id="WP_306884084.1">
    <property type="nucleotide sequence ID" value="NZ_JAUSUL010000001.1"/>
</dbReference>
<reference evidence="2" key="1">
    <citation type="submission" date="2023-07" db="EMBL/GenBank/DDBJ databases">
        <title>Genomic Encyclopedia of Type Strains, Phase IV (KMG-IV): sequencing the most valuable type-strain genomes for metagenomic binning, comparative biology and taxonomic classification.</title>
        <authorList>
            <person name="Goeker M."/>
        </authorList>
    </citation>
    <scope>NUCLEOTIDE SEQUENCE</scope>
    <source>
        <strain evidence="2">DSM 21202</strain>
    </source>
</reference>
<dbReference type="InterPro" id="IPR005493">
    <property type="entry name" value="RraA/RraA-like"/>
</dbReference>
<gene>
    <name evidence="2" type="ORF">J2S73_000748</name>
</gene>
<evidence type="ECO:0000313" key="3">
    <source>
        <dbReference type="Proteomes" id="UP001229244"/>
    </source>
</evidence>
<dbReference type="NCBIfam" id="NF006093">
    <property type="entry name" value="PRK08245.1"/>
    <property type="match status" value="1"/>
</dbReference>
<dbReference type="InterPro" id="IPR036704">
    <property type="entry name" value="RraA/RraA-like_sf"/>
</dbReference>
<keyword evidence="3" id="KW-1185">Reference proteome</keyword>
<dbReference type="PANTHER" id="PTHR33254">
    <property type="entry name" value="4-HYDROXY-4-METHYL-2-OXOGLUTARATE ALDOLASE 3-RELATED"/>
    <property type="match status" value="1"/>
</dbReference>
<keyword evidence="1" id="KW-0479">Metal-binding</keyword>
<name>A0AAE3VLK9_9HYPH</name>
<dbReference type="SUPFAM" id="SSF89562">
    <property type="entry name" value="RraA-like"/>
    <property type="match status" value="1"/>
</dbReference>
<comment type="caution">
    <text evidence="2">The sequence shown here is derived from an EMBL/GenBank/DDBJ whole genome shotgun (WGS) entry which is preliminary data.</text>
</comment>
<feature type="binding site" evidence="1">
    <location>
        <position position="134"/>
    </location>
    <ligand>
        <name>Mg(2+)</name>
        <dbReference type="ChEBI" id="CHEBI:18420"/>
    </ligand>
</feature>
<accession>A0AAE3VLK9</accession>
<dbReference type="EMBL" id="JAUSUL010000001">
    <property type="protein sequence ID" value="MDQ0314311.1"/>
    <property type="molecule type" value="Genomic_DNA"/>
</dbReference>
<sequence length="247" mass="26814">MSLHDSTSDYVLTEETRAKLKKVSTASIATALYKRGLRTQFIQGVRPVARKPENMVGQAFTLRYIPAREDRNPITVFRDPQHPQRVAIETCPEGWVLVMDARKDARAATAGSILITRLAVRGAAGVVSDGGFRDAEGIGALDMPAYCAGPSAPTNLTLHEALDINVPIACGDAPVFPGDVMVGDGDGVMVIPAHLADELADECIGMETYEDFVLEQVNGGSGIIGLYPSTRDENQAKFDEWRRRNDR</sequence>
<dbReference type="CDD" id="cd16841">
    <property type="entry name" value="RraA_family"/>
    <property type="match status" value="1"/>
</dbReference>
<proteinExistence type="predicted"/>
<organism evidence="2 3">
    <name type="scientific">Amorphus orientalis</name>
    <dbReference type="NCBI Taxonomy" id="649198"/>
    <lineage>
        <taxon>Bacteria</taxon>
        <taxon>Pseudomonadati</taxon>
        <taxon>Pseudomonadota</taxon>
        <taxon>Alphaproteobacteria</taxon>
        <taxon>Hyphomicrobiales</taxon>
        <taxon>Amorphaceae</taxon>
        <taxon>Amorphus</taxon>
    </lineage>
</organism>
<dbReference type="Gene3D" id="3.50.30.40">
    <property type="entry name" value="Ribonuclease E inhibitor RraA/RraA-like"/>
    <property type="match status" value="1"/>
</dbReference>
<dbReference type="GO" id="GO:0046872">
    <property type="term" value="F:metal ion binding"/>
    <property type="evidence" value="ECO:0007669"/>
    <property type="project" value="UniProtKB-KW"/>
</dbReference>
<comment type="cofactor">
    <cofactor evidence="1">
        <name>Mg(2+)</name>
        <dbReference type="ChEBI" id="CHEBI:18420"/>
    </cofactor>
</comment>